<evidence type="ECO:0000313" key="2">
    <source>
        <dbReference type="Proteomes" id="UP001234297"/>
    </source>
</evidence>
<organism evidence="1 2">
    <name type="scientific">Persea americana</name>
    <name type="common">Avocado</name>
    <dbReference type="NCBI Taxonomy" id="3435"/>
    <lineage>
        <taxon>Eukaryota</taxon>
        <taxon>Viridiplantae</taxon>
        <taxon>Streptophyta</taxon>
        <taxon>Embryophyta</taxon>
        <taxon>Tracheophyta</taxon>
        <taxon>Spermatophyta</taxon>
        <taxon>Magnoliopsida</taxon>
        <taxon>Magnoliidae</taxon>
        <taxon>Laurales</taxon>
        <taxon>Lauraceae</taxon>
        <taxon>Persea</taxon>
    </lineage>
</organism>
<dbReference type="EMBL" id="CM056812">
    <property type="protein sequence ID" value="KAJ8619226.1"/>
    <property type="molecule type" value="Genomic_DNA"/>
</dbReference>
<comment type="caution">
    <text evidence="1">The sequence shown here is derived from an EMBL/GenBank/DDBJ whole genome shotgun (WGS) entry which is preliminary data.</text>
</comment>
<gene>
    <name evidence="1" type="ORF">MRB53_015412</name>
</gene>
<evidence type="ECO:0000313" key="1">
    <source>
        <dbReference type="EMBL" id="KAJ8619226.1"/>
    </source>
</evidence>
<accession>A0ACC2KDN5</accession>
<name>A0ACC2KDN5_PERAE</name>
<sequence length="141" mass="15814">MASSSSLNEFFSEHFFFFFGSQNPKTMDRVSVLISLIRREATVEIEISEDTQLVHFDFNGLGLEINDCHEDERGMQILPIWGDVMEVPQACSEKGAQIIGCWERKLGEGPGNGNKARAMGTRPSYLSHQMLAHLPSPNIIQ</sequence>
<reference evidence="1 2" key="1">
    <citation type="journal article" date="2022" name="Hortic Res">
        <title>A haplotype resolved chromosomal level avocado genome allows analysis of novel avocado genes.</title>
        <authorList>
            <person name="Nath O."/>
            <person name="Fletcher S.J."/>
            <person name="Hayward A."/>
            <person name="Shaw L.M."/>
            <person name="Masouleh A.K."/>
            <person name="Furtado A."/>
            <person name="Henry R.J."/>
            <person name="Mitter N."/>
        </authorList>
    </citation>
    <scope>NUCLEOTIDE SEQUENCE [LARGE SCALE GENOMIC DNA]</scope>
    <source>
        <strain evidence="2">cv. Hass</strain>
    </source>
</reference>
<proteinExistence type="predicted"/>
<keyword evidence="2" id="KW-1185">Reference proteome</keyword>
<protein>
    <submittedName>
        <fullName evidence="1">Uncharacterized protein</fullName>
    </submittedName>
</protein>
<dbReference type="Proteomes" id="UP001234297">
    <property type="component" value="Chromosome 4"/>
</dbReference>